<evidence type="ECO:0000256" key="10">
    <source>
        <dbReference type="ARBA" id="ARBA00022989"/>
    </source>
</evidence>
<dbReference type="eggNOG" id="KOG0831">
    <property type="taxonomic scope" value="Eukaryota"/>
</dbReference>
<dbReference type="AlphaFoldDB" id="A0A0L0FRE1"/>
<evidence type="ECO:0000256" key="2">
    <source>
        <dbReference type="ARBA" id="ARBA00004771"/>
    </source>
</evidence>
<keyword evidence="17" id="KW-1185">Reference proteome</keyword>
<evidence type="ECO:0000256" key="1">
    <source>
        <dbReference type="ARBA" id="ARBA00004477"/>
    </source>
</evidence>
<keyword evidence="6 14" id="KW-0808">Transferase</keyword>
<dbReference type="GO" id="GO:0004144">
    <property type="term" value="F:diacylglycerol O-acyltransferase activity"/>
    <property type="evidence" value="ECO:0007669"/>
    <property type="project" value="TreeGrafter"/>
</dbReference>
<dbReference type="GO" id="GO:0006071">
    <property type="term" value="P:glycerol metabolic process"/>
    <property type="evidence" value="ECO:0007669"/>
    <property type="project" value="UniProtKB-KW"/>
</dbReference>
<dbReference type="CDD" id="cd07987">
    <property type="entry name" value="LPLAT_MGAT-like"/>
    <property type="match status" value="1"/>
</dbReference>
<dbReference type="STRING" id="667725.A0A0L0FRE1"/>
<evidence type="ECO:0000256" key="11">
    <source>
        <dbReference type="ARBA" id="ARBA00023098"/>
    </source>
</evidence>
<feature type="region of interest" description="Disordered" evidence="15">
    <location>
        <begin position="1"/>
        <end position="28"/>
    </location>
</feature>
<evidence type="ECO:0000256" key="5">
    <source>
        <dbReference type="ARBA" id="ARBA00022516"/>
    </source>
</evidence>
<comment type="subcellular location">
    <subcellularLocation>
        <location evidence="1 14">Endoplasmic reticulum membrane</location>
        <topology evidence="1 14">Multi-pass membrane protein</topology>
    </subcellularLocation>
</comment>
<feature type="compositionally biased region" description="Polar residues" evidence="15">
    <location>
        <begin position="10"/>
        <end position="25"/>
    </location>
</feature>
<evidence type="ECO:0000256" key="3">
    <source>
        <dbReference type="ARBA" id="ARBA00005189"/>
    </source>
</evidence>
<keyword evidence="10 14" id="KW-1133">Transmembrane helix</keyword>
<keyword evidence="12 14" id="KW-0472">Membrane</keyword>
<evidence type="ECO:0000256" key="6">
    <source>
        <dbReference type="ARBA" id="ARBA00022679"/>
    </source>
</evidence>
<evidence type="ECO:0000256" key="15">
    <source>
        <dbReference type="SAM" id="MobiDB-lite"/>
    </source>
</evidence>
<dbReference type="InterPro" id="IPR007130">
    <property type="entry name" value="DAGAT"/>
</dbReference>
<proteinExistence type="inferred from homology"/>
<dbReference type="GeneID" id="25908723"/>
<dbReference type="Pfam" id="PF03982">
    <property type="entry name" value="DAGAT"/>
    <property type="match status" value="1"/>
</dbReference>
<dbReference type="RefSeq" id="XP_014153294.1">
    <property type="nucleotide sequence ID" value="XM_014297819.1"/>
</dbReference>
<gene>
    <name evidence="16" type="ORF">SARC_08219</name>
</gene>
<keyword evidence="13" id="KW-0012">Acyltransferase</keyword>
<protein>
    <recommendedName>
        <fullName evidence="14">Acyltransferase</fullName>
        <ecNumber evidence="14">2.3.1.-</ecNumber>
    </recommendedName>
</protein>
<evidence type="ECO:0000256" key="8">
    <source>
        <dbReference type="ARBA" id="ARBA00022798"/>
    </source>
</evidence>
<evidence type="ECO:0000313" key="16">
    <source>
        <dbReference type="EMBL" id="KNC79392.1"/>
    </source>
</evidence>
<evidence type="ECO:0000256" key="12">
    <source>
        <dbReference type="ARBA" id="ARBA00023136"/>
    </source>
</evidence>
<dbReference type="PANTHER" id="PTHR12317">
    <property type="entry name" value="DIACYLGLYCEROL O-ACYLTRANSFERASE"/>
    <property type="match status" value="1"/>
</dbReference>
<dbReference type="EC" id="2.3.1.-" evidence="14"/>
<sequence length="344" mass="38583">MPSDNDGTAKPQTSKSSEGASSPMAQASRKIKSTAGSVANQVQNGVKKLVPQTEFYWPEWVAPLSTPISRRRQTLVVLLFLSMQSLSVVLTVTMLYNIMYTWWFMIPYLTWVYVFDAEGPKRPGRRQKWFRDLPLMKWFADYFPISLHKTVDLDPKRNYLFAYHPHGIIGIGVVTSFGTNSRGVDEMFPGIQISPMTLSTNFRFPFYRDYLMALGFADVGRTSINNHLGPTAKPGSSCLIVVGGAAEALDAIPETMDLTVLKRKGFVKMAIRNGAPLVPVIGFGENNLWDQVPNPRGSDLRERQNGIMKRLGFSTPLLFGRGVFQYRYGIVPYRAPVHVVGTYI</sequence>
<dbReference type="GO" id="GO:0005789">
    <property type="term" value="C:endoplasmic reticulum membrane"/>
    <property type="evidence" value="ECO:0007669"/>
    <property type="project" value="UniProtKB-SubCell"/>
</dbReference>
<dbReference type="OrthoDB" id="264532at2759"/>
<dbReference type="Proteomes" id="UP000054560">
    <property type="component" value="Unassembled WGS sequence"/>
</dbReference>
<name>A0A0L0FRE1_9EUKA</name>
<comment type="pathway">
    <text evidence="2">Glycerolipid metabolism; triacylglycerol biosynthesis.</text>
</comment>
<dbReference type="EMBL" id="KQ242315">
    <property type="protein sequence ID" value="KNC79392.1"/>
    <property type="molecule type" value="Genomic_DNA"/>
</dbReference>
<evidence type="ECO:0000256" key="14">
    <source>
        <dbReference type="RuleBase" id="RU367023"/>
    </source>
</evidence>
<keyword evidence="5" id="KW-0444">Lipid biosynthesis</keyword>
<keyword evidence="8" id="KW-0319">Glycerol metabolism</keyword>
<dbReference type="GO" id="GO:0019432">
    <property type="term" value="P:triglyceride biosynthetic process"/>
    <property type="evidence" value="ECO:0007669"/>
    <property type="project" value="TreeGrafter"/>
</dbReference>
<keyword evidence="11" id="KW-0443">Lipid metabolism</keyword>
<evidence type="ECO:0000313" key="17">
    <source>
        <dbReference type="Proteomes" id="UP000054560"/>
    </source>
</evidence>
<comment type="pathway">
    <text evidence="3">Lipid metabolism.</text>
</comment>
<evidence type="ECO:0000256" key="13">
    <source>
        <dbReference type="ARBA" id="ARBA00023315"/>
    </source>
</evidence>
<keyword evidence="9 14" id="KW-0256">Endoplasmic reticulum</keyword>
<keyword evidence="7 14" id="KW-0812">Transmembrane</keyword>
<organism evidence="16 17">
    <name type="scientific">Sphaeroforma arctica JP610</name>
    <dbReference type="NCBI Taxonomy" id="667725"/>
    <lineage>
        <taxon>Eukaryota</taxon>
        <taxon>Ichthyosporea</taxon>
        <taxon>Ichthyophonida</taxon>
        <taxon>Sphaeroforma</taxon>
    </lineage>
</organism>
<comment type="similarity">
    <text evidence="4 14">Belongs to the diacylglycerol acyltransferase family.</text>
</comment>
<reference evidence="16 17" key="1">
    <citation type="submission" date="2011-02" db="EMBL/GenBank/DDBJ databases">
        <title>The Genome Sequence of Sphaeroforma arctica JP610.</title>
        <authorList>
            <consortium name="The Broad Institute Genome Sequencing Platform"/>
            <person name="Russ C."/>
            <person name="Cuomo C."/>
            <person name="Young S.K."/>
            <person name="Zeng Q."/>
            <person name="Gargeya S."/>
            <person name="Alvarado L."/>
            <person name="Berlin A."/>
            <person name="Chapman S.B."/>
            <person name="Chen Z."/>
            <person name="Freedman E."/>
            <person name="Gellesch M."/>
            <person name="Goldberg J."/>
            <person name="Griggs A."/>
            <person name="Gujja S."/>
            <person name="Heilman E."/>
            <person name="Heiman D."/>
            <person name="Howarth C."/>
            <person name="Mehta T."/>
            <person name="Neiman D."/>
            <person name="Pearson M."/>
            <person name="Roberts A."/>
            <person name="Saif S."/>
            <person name="Shea T."/>
            <person name="Shenoy N."/>
            <person name="Sisk P."/>
            <person name="Stolte C."/>
            <person name="Sykes S."/>
            <person name="White J."/>
            <person name="Yandava C."/>
            <person name="Burger G."/>
            <person name="Gray M.W."/>
            <person name="Holland P.W.H."/>
            <person name="King N."/>
            <person name="Lang F.B.F."/>
            <person name="Roger A.J."/>
            <person name="Ruiz-Trillo I."/>
            <person name="Haas B."/>
            <person name="Nusbaum C."/>
            <person name="Birren B."/>
        </authorList>
    </citation>
    <scope>NUCLEOTIDE SEQUENCE [LARGE SCALE GENOMIC DNA]</scope>
    <source>
        <strain evidence="16 17">JP610</strain>
    </source>
</reference>
<feature type="transmembrane region" description="Helical" evidence="14">
    <location>
        <begin position="75"/>
        <end position="96"/>
    </location>
</feature>
<evidence type="ECO:0000256" key="9">
    <source>
        <dbReference type="ARBA" id="ARBA00022824"/>
    </source>
</evidence>
<evidence type="ECO:0000256" key="4">
    <source>
        <dbReference type="ARBA" id="ARBA00005420"/>
    </source>
</evidence>
<comment type="caution">
    <text evidence="14">Lacks conserved residue(s) required for the propagation of feature annotation.</text>
</comment>
<accession>A0A0L0FRE1</accession>
<evidence type="ECO:0000256" key="7">
    <source>
        <dbReference type="ARBA" id="ARBA00022692"/>
    </source>
</evidence>
<dbReference type="PANTHER" id="PTHR12317:SF0">
    <property type="entry name" value="ACYLTRANSFERASE"/>
    <property type="match status" value="1"/>
</dbReference>